<gene>
    <name evidence="1" type="ORF">C7I85_26775</name>
</gene>
<sequence>MRSLRDGYRAWRMMAFVPKVVDGERREFVVVPPADVQFDEMKDRIAEALREQFPQSGFTIITDVQSLRGYGFTLVPVIMEPADGPATKPPSESVLAEIMAFLDVHFASIPAPKLN</sequence>
<evidence type="ECO:0000313" key="2">
    <source>
        <dbReference type="Proteomes" id="UP000240653"/>
    </source>
</evidence>
<accession>A0A2P7RZK8</accession>
<organism evidence="1 2">
    <name type="scientific">Pseudaminobacter soli</name>
    <name type="common">ex Li et al. 2025</name>
    <dbReference type="NCBI Taxonomy" id="1295366"/>
    <lineage>
        <taxon>Bacteria</taxon>
        <taxon>Pseudomonadati</taxon>
        <taxon>Pseudomonadota</taxon>
        <taxon>Alphaproteobacteria</taxon>
        <taxon>Hyphomicrobiales</taxon>
        <taxon>Phyllobacteriaceae</taxon>
        <taxon>Pseudaminobacter</taxon>
    </lineage>
</organism>
<protein>
    <submittedName>
        <fullName evidence="1">Uncharacterized protein</fullName>
    </submittedName>
</protein>
<proteinExistence type="predicted"/>
<keyword evidence="2" id="KW-1185">Reference proteome</keyword>
<dbReference type="AlphaFoldDB" id="A0A2P7RZK8"/>
<evidence type="ECO:0000313" key="1">
    <source>
        <dbReference type="EMBL" id="PSJ55651.1"/>
    </source>
</evidence>
<reference evidence="1 2" key="1">
    <citation type="submission" date="2018-03" db="EMBL/GenBank/DDBJ databases">
        <title>The draft genome of Mesorhizobium soli JCM 19897.</title>
        <authorList>
            <person name="Li L."/>
            <person name="Liu L."/>
            <person name="Liang L."/>
            <person name="Wang T."/>
            <person name="Zhang X."/>
        </authorList>
    </citation>
    <scope>NUCLEOTIDE SEQUENCE [LARGE SCALE GENOMIC DNA]</scope>
    <source>
        <strain evidence="1 2">JCM 19897</strain>
    </source>
</reference>
<dbReference type="EMBL" id="PXYL01000023">
    <property type="protein sequence ID" value="PSJ55651.1"/>
    <property type="molecule type" value="Genomic_DNA"/>
</dbReference>
<name>A0A2P7RZK8_9HYPH</name>
<comment type="caution">
    <text evidence="1">The sequence shown here is derived from an EMBL/GenBank/DDBJ whole genome shotgun (WGS) entry which is preliminary data.</text>
</comment>
<dbReference type="Proteomes" id="UP000240653">
    <property type="component" value="Unassembled WGS sequence"/>
</dbReference>